<evidence type="ECO:0000256" key="1">
    <source>
        <dbReference type="SAM" id="MobiDB-lite"/>
    </source>
</evidence>
<feature type="compositionally biased region" description="Pro residues" evidence="1">
    <location>
        <begin position="105"/>
        <end position="118"/>
    </location>
</feature>
<feature type="region of interest" description="Disordered" evidence="1">
    <location>
        <begin position="25"/>
        <end position="64"/>
    </location>
</feature>
<accession>A0ABN9A9K8</accession>
<evidence type="ECO:0000313" key="3">
    <source>
        <dbReference type="Proteomes" id="UP001176941"/>
    </source>
</evidence>
<feature type="compositionally biased region" description="Pro residues" evidence="1">
    <location>
        <begin position="52"/>
        <end position="61"/>
    </location>
</feature>
<dbReference type="EMBL" id="OX460343">
    <property type="protein sequence ID" value="CAI9180644.1"/>
    <property type="molecule type" value="Genomic_DNA"/>
</dbReference>
<sequence>MPPQSVAIFRCAENTLRARVRVCLGGSGAEKEPRRGGGSGTGAPTAPAPQDLRPPPPPATPQPAAACAVWGCFQSTPNSIHFSASVHPPALRVHTPHAESQAPALPLPRRPGPPPSSP</sequence>
<evidence type="ECO:0000313" key="2">
    <source>
        <dbReference type="EMBL" id="CAI9180644.1"/>
    </source>
</evidence>
<dbReference type="Proteomes" id="UP001176941">
    <property type="component" value="Chromosome X"/>
</dbReference>
<gene>
    <name evidence="2" type="ORF">MRATA1EN1_LOCUS29606</name>
</gene>
<proteinExistence type="predicted"/>
<organism evidence="2 3">
    <name type="scientific">Rangifer tarandus platyrhynchus</name>
    <name type="common">Svalbard reindeer</name>
    <dbReference type="NCBI Taxonomy" id="3082113"/>
    <lineage>
        <taxon>Eukaryota</taxon>
        <taxon>Metazoa</taxon>
        <taxon>Chordata</taxon>
        <taxon>Craniata</taxon>
        <taxon>Vertebrata</taxon>
        <taxon>Euteleostomi</taxon>
        <taxon>Mammalia</taxon>
        <taxon>Eutheria</taxon>
        <taxon>Laurasiatheria</taxon>
        <taxon>Artiodactyla</taxon>
        <taxon>Ruminantia</taxon>
        <taxon>Pecora</taxon>
        <taxon>Cervidae</taxon>
        <taxon>Odocoileinae</taxon>
        <taxon>Rangifer</taxon>
    </lineage>
</organism>
<keyword evidence="3" id="KW-1185">Reference proteome</keyword>
<feature type="compositionally biased region" description="Low complexity" evidence="1">
    <location>
        <begin position="42"/>
        <end position="51"/>
    </location>
</feature>
<reference evidence="2" key="1">
    <citation type="submission" date="2023-04" db="EMBL/GenBank/DDBJ databases">
        <authorList>
            <consortium name="ELIXIR-Norway"/>
        </authorList>
    </citation>
    <scope>NUCLEOTIDE SEQUENCE [LARGE SCALE GENOMIC DNA]</scope>
</reference>
<protein>
    <submittedName>
        <fullName evidence="2">Uncharacterized protein</fullName>
    </submittedName>
</protein>
<name>A0ABN9A9K8_RANTA</name>
<feature type="region of interest" description="Disordered" evidence="1">
    <location>
        <begin position="91"/>
        <end position="118"/>
    </location>
</feature>